<feature type="region of interest" description="Disordered" evidence="2">
    <location>
        <begin position="158"/>
        <end position="207"/>
    </location>
</feature>
<proteinExistence type="predicted"/>
<dbReference type="Proteomes" id="UP001321749">
    <property type="component" value="Unassembled WGS sequence"/>
</dbReference>
<evidence type="ECO:0000256" key="4">
    <source>
        <dbReference type="SAM" id="SignalP"/>
    </source>
</evidence>
<evidence type="ECO:0000256" key="3">
    <source>
        <dbReference type="SAM" id="Phobius"/>
    </source>
</evidence>
<feature type="coiled-coil region" evidence="1">
    <location>
        <begin position="230"/>
        <end position="257"/>
    </location>
</feature>
<organism evidence="5 6">
    <name type="scientific">Cladorrhinum samala</name>
    <dbReference type="NCBI Taxonomy" id="585594"/>
    <lineage>
        <taxon>Eukaryota</taxon>
        <taxon>Fungi</taxon>
        <taxon>Dikarya</taxon>
        <taxon>Ascomycota</taxon>
        <taxon>Pezizomycotina</taxon>
        <taxon>Sordariomycetes</taxon>
        <taxon>Sordariomycetidae</taxon>
        <taxon>Sordariales</taxon>
        <taxon>Podosporaceae</taxon>
        <taxon>Cladorrhinum</taxon>
    </lineage>
</organism>
<keyword evidence="3" id="KW-1133">Transmembrane helix</keyword>
<sequence>MKKIPTALLFLAFIPRVISLQCYHVSGNIVKDTNVVPCDPSATGKTGSHTSCCNKGTGDQCTSTGLCLATNAKKPDDLFWINGCTDPTWRDPACPQYCNPPVNPTTSTANPRLKICGNGTRYCCSNYYANDTECCENSFTLNRGVGVLVAHLTDGVNVPDDSDSATATASSALGGPSSTSSPPASSNEAAAGSISTSRPASDKSSTATAVTGGVLGTALLAVCAAAVLLLLQNRRLKTDLEAKRAELEERNNQQQRLLPGGDGASYKVYDAHDRSAEMYGQGISGMTVVRAPAYTYTSELPTSEGRVGQLP</sequence>
<evidence type="ECO:0000313" key="6">
    <source>
        <dbReference type="Proteomes" id="UP001321749"/>
    </source>
</evidence>
<evidence type="ECO:0000256" key="2">
    <source>
        <dbReference type="SAM" id="MobiDB-lite"/>
    </source>
</evidence>
<keyword evidence="4" id="KW-0732">Signal</keyword>
<evidence type="ECO:0000256" key="1">
    <source>
        <dbReference type="SAM" id="Coils"/>
    </source>
</evidence>
<dbReference type="EMBL" id="MU865036">
    <property type="protein sequence ID" value="KAK4459458.1"/>
    <property type="molecule type" value="Genomic_DNA"/>
</dbReference>
<feature type="signal peptide" evidence="4">
    <location>
        <begin position="1"/>
        <end position="19"/>
    </location>
</feature>
<protein>
    <recommendedName>
        <fullName evidence="7">Mid2 domain-containing protein</fullName>
    </recommendedName>
</protein>
<feature type="transmembrane region" description="Helical" evidence="3">
    <location>
        <begin position="207"/>
        <end position="231"/>
    </location>
</feature>
<keyword evidence="1" id="KW-0175">Coiled coil</keyword>
<evidence type="ECO:0008006" key="7">
    <source>
        <dbReference type="Google" id="ProtNLM"/>
    </source>
</evidence>
<gene>
    <name evidence="5" type="ORF">QBC42DRAFT_311614</name>
</gene>
<feature type="compositionally biased region" description="Polar residues" evidence="2">
    <location>
        <begin position="194"/>
        <end position="205"/>
    </location>
</feature>
<keyword evidence="3" id="KW-0472">Membrane</keyword>
<feature type="chain" id="PRO_5043328560" description="Mid2 domain-containing protein" evidence="4">
    <location>
        <begin position="20"/>
        <end position="311"/>
    </location>
</feature>
<evidence type="ECO:0000313" key="5">
    <source>
        <dbReference type="EMBL" id="KAK4459458.1"/>
    </source>
</evidence>
<reference evidence="5" key="2">
    <citation type="submission" date="2023-06" db="EMBL/GenBank/DDBJ databases">
        <authorList>
            <consortium name="Lawrence Berkeley National Laboratory"/>
            <person name="Mondo S.J."/>
            <person name="Hensen N."/>
            <person name="Bonometti L."/>
            <person name="Westerberg I."/>
            <person name="Brannstrom I.O."/>
            <person name="Guillou S."/>
            <person name="Cros-Aarteil S."/>
            <person name="Calhoun S."/>
            <person name="Haridas S."/>
            <person name="Kuo A."/>
            <person name="Pangilinan J."/>
            <person name="Riley R."/>
            <person name="Labutti K."/>
            <person name="Andreopoulos B."/>
            <person name="Lipzen A."/>
            <person name="Chen C."/>
            <person name="Yanf M."/>
            <person name="Daum C."/>
            <person name="Ng V."/>
            <person name="Clum A."/>
            <person name="Steindorff A."/>
            <person name="Ohm R."/>
            <person name="Martin F."/>
            <person name="Silar P."/>
            <person name="Natvig D."/>
            <person name="Lalanne C."/>
            <person name="Gautier V."/>
            <person name="Ament-Velasquez S.L."/>
            <person name="Kruys A."/>
            <person name="Hutchinson M.I."/>
            <person name="Powell A.J."/>
            <person name="Barry K."/>
            <person name="Miller A.N."/>
            <person name="Grigoriev I.V."/>
            <person name="Debuchy R."/>
            <person name="Gladieux P."/>
            <person name="Thoren M.H."/>
            <person name="Johannesson H."/>
        </authorList>
    </citation>
    <scope>NUCLEOTIDE SEQUENCE</scope>
    <source>
        <strain evidence="5">PSN324</strain>
    </source>
</reference>
<dbReference type="AlphaFoldDB" id="A0AAV9HG46"/>
<accession>A0AAV9HG46</accession>
<reference evidence="5" key="1">
    <citation type="journal article" date="2023" name="Mol. Phylogenet. Evol.">
        <title>Genome-scale phylogeny and comparative genomics of the fungal order Sordariales.</title>
        <authorList>
            <person name="Hensen N."/>
            <person name="Bonometti L."/>
            <person name="Westerberg I."/>
            <person name="Brannstrom I.O."/>
            <person name="Guillou S."/>
            <person name="Cros-Aarteil S."/>
            <person name="Calhoun S."/>
            <person name="Haridas S."/>
            <person name="Kuo A."/>
            <person name="Mondo S."/>
            <person name="Pangilinan J."/>
            <person name="Riley R."/>
            <person name="LaButti K."/>
            <person name="Andreopoulos B."/>
            <person name="Lipzen A."/>
            <person name="Chen C."/>
            <person name="Yan M."/>
            <person name="Daum C."/>
            <person name="Ng V."/>
            <person name="Clum A."/>
            <person name="Steindorff A."/>
            <person name="Ohm R.A."/>
            <person name="Martin F."/>
            <person name="Silar P."/>
            <person name="Natvig D.O."/>
            <person name="Lalanne C."/>
            <person name="Gautier V."/>
            <person name="Ament-Velasquez S.L."/>
            <person name="Kruys A."/>
            <person name="Hutchinson M.I."/>
            <person name="Powell A.J."/>
            <person name="Barry K."/>
            <person name="Miller A.N."/>
            <person name="Grigoriev I.V."/>
            <person name="Debuchy R."/>
            <person name="Gladieux P."/>
            <person name="Hiltunen Thoren M."/>
            <person name="Johannesson H."/>
        </authorList>
    </citation>
    <scope>NUCLEOTIDE SEQUENCE</scope>
    <source>
        <strain evidence="5">PSN324</strain>
    </source>
</reference>
<name>A0AAV9HG46_9PEZI</name>
<comment type="caution">
    <text evidence="5">The sequence shown here is derived from an EMBL/GenBank/DDBJ whole genome shotgun (WGS) entry which is preliminary data.</text>
</comment>
<keyword evidence="3" id="KW-0812">Transmembrane</keyword>
<keyword evidence="6" id="KW-1185">Reference proteome</keyword>
<feature type="compositionally biased region" description="Low complexity" evidence="2">
    <location>
        <begin position="164"/>
        <end position="193"/>
    </location>
</feature>